<evidence type="ECO:0000313" key="2">
    <source>
        <dbReference type="EMBL" id="GIY60572.1"/>
    </source>
</evidence>
<feature type="compositionally biased region" description="Polar residues" evidence="1">
    <location>
        <begin position="58"/>
        <end position="77"/>
    </location>
</feature>
<comment type="caution">
    <text evidence="2">The sequence shown here is derived from an EMBL/GenBank/DDBJ whole genome shotgun (WGS) entry which is preliminary data.</text>
</comment>
<dbReference type="Proteomes" id="UP001054945">
    <property type="component" value="Unassembled WGS sequence"/>
</dbReference>
<name>A0AAV4URZ2_CAEEX</name>
<accession>A0AAV4URZ2</accession>
<dbReference type="AlphaFoldDB" id="A0AAV4URZ2"/>
<protein>
    <submittedName>
        <fullName evidence="2">Uncharacterized protein</fullName>
    </submittedName>
</protein>
<proteinExistence type="predicted"/>
<evidence type="ECO:0000256" key="1">
    <source>
        <dbReference type="SAM" id="MobiDB-lite"/>
    </source>
</evidence>
<keyword evidence="3" id="KW-1185">Reference proteome</keyword>
<sequence>MPEMLPPSGLSSKRGMAGRRLCRHAHLRVGMPAHVHRHPLSLDPGVRQGSVPGHRRSSATSSHGSGRGEQNSLLKKH</sequence>
<gene>
    <name evidence="2" type="ORF">CEXT_604651</name>
</gene>
<reference evidence="2 3" key="1">
    <citation type="submission" date="2021-06" db="EMBL/GenBank/DDBJ databases">
        <title>Caerostris extrusa draft genome.</title>
        <authorList>
            <person name="Kono N."/>
            <person name="Arakawa K."/>
        </authorList>
    </citation>
    <scope>NUCLEOTIDE SEQUENCE [LARGE SCALE GENOMIC DNA]</scope>
</reference>
<dbReference type="EMBL" id="BPLR01013343">
    <property type="protein sequence ID" value="GIY60572.1"/>
    <property type="molecule type" value="Genomic_DNA"/>
</dbReference>
<feature type="region of interest" description="Disordered" evidence="1">
    <location>
        <begin position="32"/>
        <end position="77"/>
    </location>
</feature>
<organism evidence="2 3">
    <name type="scientific">Caerostris extrusa</name>
    <name type="common">Bark spider</name>
    <name type="synonym">Caerostris bankana</name>
    <dbReference type="NCBI Taxonomy" id="172846"/>
    <lineage>
        <taxon>Eukaryota</taxon>
        <taxon>Metazoa</taxon>
        <taxon>Ecdysozoa</taxon>
        <taxon>Arthropoda</taxon>
        <taxon>Chelicerata</taxon>
        <taxon>Arachnida</taxon>
        <taxon>Araneae</taxon>
        <taxon>Araneomorphae</taxon>
        <taxon>Entelegynae</taxon>
        <taxon>Araneoidea</taxon>
        <taxon>Araneidae</taxon>
        <taxon>Caerostris</taxon>
    </lineage>
</organism>
<evidence type="ECO:0000313" key="3">
    <source>
        <dbReference type="Proteomes" id="UP001054945"/>
    </source>
</evidence>